<evidence type="ECO:0000256" key="3">
    <source>
        <dbReference type="ARBA" id="ARBA00007786"/>
    </source>
</evidence>
<keyword evidence="7" id="KW-0732">Signal</keyword>
<dbReference type="InterPro" id="IPR033131">
    <property type="entry name" value="Pectinesterase_Asp_AS"/>
</dbReference>
<comment type="similarity">
    <text evidence="3">In the C-terminal section; belongs to the pectinesterase family.</text>
</comment>
<dbReference type="EC" id="3.1.1.11" evidence="7"/>
<dbReference type="PANTHER" id="PTHR31707">
    <property type="entry name" value="PECTINESTERASE"/>
    <property type="match status" value="1"/>
</dbReference>
<evidence type="ECO:0000256" key="2">
    <source>
        <dbReference type="ARBA" id="ARBA00006027"/>
    </source>
</evidence>
<reference evidence="10 11" key="1">
    <citation type="submission" date="2016-09" db="EMBL/GenBank/DDBJ databases">
        <title>The draft genome of Dichanthelium oligosanthes: A C3 panicoid grass species.</title>
        <authorList>
            <person name="Studer A.J."/>
            <person name="Schnable J.C."/>
            <person name="Brutnell T.P."/>
        </authorList>
    </citation>
    <scope>NUCLEOTIDE SEQUENCE [LARGE SCALE GENOMIC DNA]</scope>
    <source>
        <strain evidence="11">cv. Kellogg 1175</strain>
        <tissue evidence="10">Leaf</tissue>
    </source>
</reference>
<evidence type="ECO:0000256" key="1">
    <source>
        <dbReference type="ARBA" id="ARBA00005184"/>
    </source>
</evidence>
<dbReference type="FunFam" id="2.160.20.10:FF:000001">
    <property type="entry name" value="Pectinesterase"/>
    <property type="match status" value="1"/>
</dbReference>
<dbReference type="STRING" id="888268.A0A1E5VBL5"/>
<evidence type="ECO:0000256" key="8">
    <source>
        <dbReference type="SAM" id="MobiDB-lite"/>
    </source>
</evidence>
<protein>
    <recommendedName>
        <fullName evidence="7">Pectinesterase</fullName>
        <ecNumber evidence="7">3.1.1.11</ecNumber>
    </recommendedName>
</protein>
<evidence type="ECO:0000256" key="7">
    <source>
        <dbReference type="RuleBase" id="RU000589"/>
    </source>
</evidence>
<feature type="compositionally biased region" description="Polar residues" evidence="8">
    <location>
        <begin position="442"/>
        <end position="459"/>
    </location>
</feature>
<keyword evidence="4 7" id="KW-0378">Hydrolase</keyword>
<dbReference type="Pfam" id="PF04043">
    <property type="entry name" value="PMEI"/>
    <property type="match status" value="1"/>
</dbReference>
<feature type="active site" evidence="6">
    <location>
        <position position="418"/>
    </location>
</feature>
<dbReference type="OrthoDB" id="2019149at2759"/>
<evidence type="ECO:0000313" key="10">
    <source>
        <dbReference type="EMBL" id="OEL22543.1"/>
    </source>
</evidence>
<comment type="pathway">
    <text evidence="1 7">Glycan metabolism; pectin degradation; 2-dehydro-3-deoxy-D-gluconate from pectin: step 1/5.</text>
</comment>
<dbReference type="Proteomes" id="UP000095767">
    <property type="component" value="Unassembled WGS sequence"/>
</dbReference>
<dbReference type="InterPro" id="IPR012334">
    <property type="entry name" value="Pectin_lyas_fold"/>
</dbReference>
<dbReference type="Pfam" id="PF01095">
    <property type="entry name" value="Pectinesterase"/>
    <property type="match status" value="1"/>
</dbReference>
<evidence type="ECO:0000259" key="9">
    <source>
        <dbReference type="SMART" id="SM00856"/>
    </source>
</evidence>
<feature type="region of interest" description="Disordered" evidence="8">
    <location>
        <begin position="437"/>
        <end position="459"/>
    </location>
</feature>
<proteinExistence type="inferred from homology"/>
<gene>
    <name evidence="10" type="ORF">BAE44_0016438</name>
</gene>
<feature type="compositionally biased region" description="Low complexity" evidence="8">
    <location>
        <begin position="228"/>
        <end position="240"/>
    </location>
</feature>
<dbReference type="CDD" id="cd15798">
    <property type="entry name" value="PMEI-like_3"/>
    <property type="match status" value="1"/>
</dbReference>
<dbReference type="SUPFAM" id="SSF51126">
    <property type="entry name" value="Pectin lyase-like"/>
    <property type="match status" value="1"/>
</dbReference>
<dbReference type="PROSITE" id="PS00503">
    <property type="entry name" value="PECTINESTERASE_2"/>
    <property type="match status" value="1"/>
</dbReference>
<dbReference type="InterPro" id="IPR035513">
    <property type="entry name" value="Invertase/methylesterase_inhib"/>
</dbReference>
<organism evidence="10 11">
    <name type="scientific">Dichanthelium oligosanthes</name>
    <dbReference type="NCBI Taxonomy" id="888268"/>
    <lineage>
        <taxon>Eukaryota</taxon>
        <taxon>Viridiplantae</taxon>
        <taxon>Streptophyta</taxon>
        <taxon>Embryophyta</taxon>
        <taxon>Tracheophyta</taxon>
        <taxon>Spermatophyta</taxon>
        <taxon>Magnoliopsida</taxon>
        <taxon>Liliopsida</taxon>
        <taxon>Poales</taxon>
        <taxon>Poaceae</taxon>
        <taxon>PACMAD clade</taxon>
        <taxon>Panicoideae</taxon>
        <taxon>Panicodae</taxon>
        <taxon>Paniceae</taxon>
        <taxon>Dichantheliinae</taxon>
        <taxon>Dichanthelium</taxon>
    </lineage>
</organism>
<sequence>MRRLPAVAWSRAIATVMLAALTTVVPVVIAGERAEAAVAPREDNVTVDVSRIAAAAGPSSMNVTAFCQSTPYPSACERALSSPASGGSTSSTRDPFAASVQFAMSRAASARTLARNLSSSRRHRGAPPSSGMEDCAELLDISLDQLGDVLAAATGDADGVTTWLSAALTNQGTCADSLAAESDSAGREAVRARVSALTQFIGTALALHVNKLKSDGSGGADSPPPSEAPTATPPMTTFPSWVSQHDRKLLHSPADSVTTDAVVALDGSGTHRSINEAIAAVTTAAKGGRGVGGSGGRKVIHVKAGRYEESVTISSKQKNVMLMGDGKEKTIIVGHKSAADGYTTYATATVAAMGSGFIAKGLTIVNDAGPGKGQAVALRVGGDLSVVHQCAIQAYQDTLYTHSNRQFYAEDDIAGTVDFIFGDSAVVIQNCDIQARRPGPSQKDTVTAQGRTDPNQNTGISIHKCRITGALDLGGTPVYLGRPWQKYSRTVVMESFLDRSISPAGWLEWSGQFALSTLYYGEYGNTGPGAGTSQRVTWAGLHTSLSRSDAMRFTVADFIMGDSWLGGTGVSYTSGL</sequence>
<feature type="region of interest" description="Disordered" evidence="8">
    <location>
        <begin position="214"/>
        <end position="246"/>
    </location>
</feature>
<accession>A0A1E5VBL5</accession>
<dbReference type="NCBIfam" id="TIGR01614">
    <property type="entry name" value="PME_inhib"/>
    <property type="match status" value="1"/>
</dbReference>
<dbReference type="UniPathway" id="UPA00545">
    <property type="reaction ID" value="UER00823"/>
</dbReference>
<comment type="caution">
    <text evidence="10">The sequence shown here is derived from an EMBL/GenBank/DDBJ whole genome shotgun (WGS) entry which is preliminary data.</text>
</comment>
<dbReference type="SMART" id="SM00856">
    <property type="entry name" value="PMEI"/>
    <property type="match status" value="1"/>
</dbReference>
<feature type="domain" description="Pectinesterase inhibitor" evidence="9">
    <location>
        <begin position="58"/>
        <end position="207"/>
    </location>
</feature>
<dbReference type="GO" id="GO:0042545">
    <property type="term" value="P:cell wall modification"/>
    <property type="evidence" value="ECO:0007669"/>
    <property type="project" value="UniProtKB-UniRule"/>
</dbReference>
<comment type="catalytic activity">
    <reaction evidence="7">
        <text>[(1-&gt;4)-alpha-D-galacturonosyl methyl ester](n) + n H2O = [(1-&gt;4)-alpha-D-galacturonosyl](n) + n methanol + n H(+)</text>
        <dbReference type="Rhea" id="RHEA:22380"/>
        <dbReference type="Rhea" id="RHEA-COMP:14570"/>
        <dbReference type="Rhea" id="RHEA-COMP:14573"/>
        <dbReference type="ChEBI" id="CHEBI:15377"/>
        <dbReference type="ChEBI" id="CHEBI:15378"/>
        <dbReference type="ChEBI" id="CHEBI:17790"/>
        <dbReference type="ChEBI" id="CHEBI:140522"/>
        <dbReference type="ChEBI" id="CHEBI:140523"/>
        <dbReference type="EC" id="3.1.1.11"/>
    </reaction>
</comment>
<feature type="chain" id="PRO_5009028230" description="Pectinesterase" evidence="7">
    <location>
        <begin position="20"/>
        <end position="576"/>
    </location>
</feature>
<evidence type="ECO:0000256" key="6">
    <source>
        <dbReference type="PROSITE-ProRule" id="PRU10040"/>
    </source>
</evidence>
<keyword evidence="5 7" id="KW-0063">Aspartyl esterase</keyword>
<dbReference type="SUPFAM" id="SSF101148">
    <property type="entry name" value="Plant invertase/pectin methylesterase inhibitor"/>
    <property type="match status" value="1"/>
</dbReference>
<dbReference type="EMBL" id="LWDX02045057">
    <property type="protein sequence ID" value="OEL22543.1"/>
    <property type="molecule type" value="Genomic_DNA"/>
</dbReference>
<evidence type="ECO:0000256" key="5">
    <source>
        <dbReference type="ARBA" id="ARBA00023085"/>
    </source>
</evidence>
<evidence type="ECO:0000313" key="11">
    <source>
        <dbReference type="Proteomes" id="UP000095767"/>
    </source>
</evidence>
<dbReference type="GO" id="GO:0030599">
    <property type="term" value="F:pectinesterase activity"/>
    <property type="evidence" value="ECO:0007669"/>
    <property type="project" value="UniProtKB-UniRule"/>
</dbReference>
<feature type="signal peptide" evidence="7">
    <location>
        <begin position="1"/>
        <end position="19"/>
    </location>
</feature>
<dbReference type="GO" id="GO:0045490">
    <property type="term" value="P:pectin catabolic process"/>
    <property type="evidence" value="ECO:0007669"/>
    <property type="project" value="UniProtKB-UniRule"/>
</dbReference>
<name>A0A1E5VBL5_9POAL</name>
<dbReference type="Gene3D" id="1.20.140.40">
    <property type="entry name" value="Invertase/pectin methylesterase inhibitor family protein"/>
    <property type="match status" value="1"/>
</dbReference>
<dbReference type="Gene3D" id="2.160.20.10">
    <property type="entry name" value="Single-stranded right-handed beta-helix, Pectin lyase-like"/>
    <property type="match status" value="1"/>
</dbReference>
<dbReference type="InterPro" id="IPR000070">
    <property type="entry name" value="Pectinesterase_cat"/>
</dbReference>
<keyword evidence="11" id="KW-1185">Reference proteome</keyword>
<comment type="similarity">
    <text evidence="2">In the N-terminal section; belongs to the PMEI family.</text>
</comment>
<evidence type="ECO:0000256" key="4">
    <source>
        <dbReference type="ARBA" id="ARBA00022801"/>
    </source>
</evidence>
<dbReference type="AlphaFoldDB" id="A0A1E5VBL5"/>
<dbReference type="InterPro" id="IPR006501">
    <property type="entry name" value="Pectinesterase_inhib_dom"/>
</dbReference>
<dbReference type="InterPro" id="IPR011050">
    <property type="entry name" value="Pectin_lyase_fold/virulence"/>
</dbReference>
<dbReference type="GO" id="GO:0004857">
    <property type="term" value="F:enzyme inhibitor activity"/>
    <property type="evidence" value="ECO:0007669"/>
    <property type="project" value="InterPro"/>
</dbReference>